<keyword evidence="9 14" id="KW-0418">Kinase</keyword>
<dbReference type="RefSeq" id="WP_317834278.1">
    <property type="nucleotide sequence ID" value="NZ_CP136920.1"/>
</dbReference>
<comment type="pathway">
    <text evidence="2 15">Amino-acid biosynthesis; L-methionine biosynthesis via de novo pathway; L-homoserine from L-aspartate: step 1/3.</text>
</comment>
<evidence type="ECO:0000256" key="1">
    <source>
        <dbReference type="ARBA" id="ARBA00004766"/>
    </source>
</evidence>
<dbReference type="SUPFAM" id="SSF55021">
    <property type="entry name" value="ACT-like"/>
    <property type="match status" value="2"/>
</dbReference>
<dbReference type="Gene3D" id="3.30.2130.10">
    <property type="entry name" value="VC0802-like"/>
    <property type="match status" value="1"/>
</dbReference>
<dbReference type="KEGG" id="puo:RZN69_01745"/>
<dbReference type="Gene3D" id="3.40.1160.10">
    <property type="entry name" value="Acetylglutamate kinase-like"/>
    <property type="match status" value="1"/>
</dbReference>
<dbReference type="InterPro" id="IPR036393">
    <property type="entry name" value="AceGlu_kinase-like_sf"/>
</dbReference>
<evidence type="ECO:0000256" key="4">
    <source>
        <dbReference type="ARBA" id="ARBA00010122"/>
    </source>
</evidence>
<dbReference type="CDD" id="cd04261">
    <property type="entry name" value="AAK_AKii-LysC-BS"/>
    <property type="match status" value="1"/>
</dbReference>
<comment type="catalytic activity">
    <reaction evidence="12 14">
        <text>L-aspartate + ATP = 4-phospho-L-aspartate + ADP</text>
        <dbReference type="Rhea" id="RHEA:23776"/>
        <dbReference type="ChEBI" id="CHEBI:29991"/>
        <dbReference type="ChEBI" id="CHEBI:30616"/>
        <dbReference type="ChEBI" id="CHEBI:57535"/>
        <dbReference type="ChEBI" id="CHEBI:456216"/>
        <dbReference type="EC" id="2.7.2.4"/>
    </reaction>
</comment>
<evidence type="ECO:0000256" key="9">
    <source>
        <dbReference type="ARBA" id="ARBA00022777"/>
    </source>
</evidence>
<dbReference type="CDD" id="cd04936">
    <property type="entry name" value="ACT_AKii-LysC-BS-like_2"/>
    <property type="match status" value="1"/>
</dbReference>
<comment type="pathway">
    <text evidence="1 15">Amino-acid biosynthesis; L-lysine biosynthesis via DAP pathway; (S)-tetrahydrodipicolinate from L-aspartate: step 1/4.</text>
</comment>
<keyword evidence="7" id="KW-0677">Repeat</keyword>
<feature type="binding site" evidence="13">
    <location>
        <position position="179"/>
    </location>
    <ligand>
        <name>ATP</name>
        <dbReference type="ChEBI" id="CHEBI:30616"/>
    </ligand>
</feature>
<feature type="binding site" evidence="13">
    <location>
        <begin position="209"/>
        <end position="210"/>
    </location>
    <ligand>
        <name>ATP</name>
        <dbReference type="ChEBI" id="CHEBI:30616"/>
    </ligand>
</feature>
<evidence type="ECO:0000256" key="2">
    <source>
        <dbReference type="ARBA" id="ARBA00004986"/>
    </source>
</evidence>
<evidence type="ECO:0000256" key="6">
    <source>
        <dbReference type="ARBA" id="ARBA00022679"/>
    </source>
</evidence>
<dbReference type="SUPFAM" id="SSF53633">
    <property type="entry name" value="Carbamate kinase-like"/>
    <property type="match status" value="1"/>
</dbReference>
<feature type="binding site" evidence="13">
    <location>
        <position position="47"/>
    </location>
    <ligand>
        <name>substrate</name>
    </ligand>
</feature>
<evidence type="ECO:0000313" key="17">
    <source>
        <dbReference type="EMBL" id="WOO41794.1"/>
    </source>
</evidence>
<protein>
    <recommendedName>
        <fullName evidence="14">Aspartokinase</fullName>
        <ecNumber evidence="14">2.7.2.4</ecNumber>
    </recommendedName>
</protein>
<feature type="binding site" evidence="13">
    <location>
        <position position="184"/>
    </location>
    <ligand>
        <name>ATP</name>
        <dbReference type="ChEBI" id="CHEBI:30616"/>
    </ligand>
</feature>
<sequence>MALIVQKFGGTSVGDVERIQNVARRIKATVDEGNQVAVIVSARSGVTNELVARAKAINPRPDEREMDMLLAVGEQETISLTAMALHALDQPAVSRTGRQAGFLTDGAHTRARIIEITGGDINKRLDSGEVVIVAGFQGTTDDGQVTTMGRGGSDLSAVALAAALKADICQIFTDVEGVYTADPRIVPNARKIPEISYEEMLELAAMGSKVMQARAVEFSQKHDVIFEVRSSFNTNPGTIVKAEVPSMEDVEVRGVALDKNQAKVTVTDLPDKPGAAAKVFEAIGRANVVVDMIVQNISRGGAANLTFTVSIDDVHKAVEAVENALPGIGGGTVNYTGDIAKVSVVGVGMRSHAGVAAKLFSILAEHGVNIQMISTSEIKVSVAIDMEDAIKATQAIHDGFDLGA</sequence>
<evidence type="ECO:0000256" key="14">
    <source>
        <dbReference type="RuleBase" id="RU003448"/>
    </source>
</evidence>
<dbReference type="NCBIfam" id="TIGR00656">
    <property type="entry name" value="asp_kin_monofn"/>
    <property type="match status" value="1"/>
</dbReference>
<accession>A0AAQ3LGN2</accession>
<reference evidence="17 18" key="1">
    <citation type="submission" date="2023-10" db="EMBL/GenBank/DDBJ databases">
        <title>Rubellicoccus peritrichatus gen. nov., sp. nov., isolated from an algae of coral reef tank.</title>
        <authorList>
            <person name="Luo J."/>
        </authorList>
    </citation>
    <scope>NUCLEOTIDE SEQUENCE [LARGE SCALE GENOMIC DNA]</scope>
    <source>
        <strain evidence="17 18">CR14</strain>
    </source>
</reference>
<dbReference type="NCBIfam" id="NF005155">
    <property type="entry name" value="PRK06635.1-4"/>
    <property type="match status" value="1"/>
</dbReference>
<dbReference type="CDD" id="cd04913">
    <property type="entry name" value="ACT_AKii-LysC-BS-like_1"/>
    <property type="match status" value="1"/>
</dbReference>
<comment type="similarity">
    <text evidence="4 14">Belongs to the aspartokinase family.</text>
</comment>
<evidence type="ECO:0000256" key="10">
    <source>
        <dbReference type="ARBA" id="ARBA00022840"/>
    </source>
</evidence>
<dbReference type="NCBIfam" id="TIGR00657">
    <property type="entry name" value="asp_kinases"/>
    <property type="match status" value="1"/>
</dbReference>
<dbReference type="InterPro" id="IPR005260">
    <property type="entry name" value="Asp_kin_monofn"/>
</dbReference>
<dbReference type="Pfam" id="PF22468">
    <property type="entry name" value="ACT_9"/>
    <property type="match status" value="2"/>
</dbReference>
<keyword evidence="8 13" id="KW-0547">Nucleotide-binding</keyword>
<dbReference type="InterPro" id="IPR018042">
    <property type="entry name" value="Aspartate_kinase_CS"/>
</dbReference>
<gene>
    <name evidence="17" type="ORF">RZN69_01745</name>
</gene>
<feature type="binding site" evidence="13">
    <location>
        <begin position="173"/>
        <end position="174"/>
    </location>
    <ligand>
        <name>ATP</name>
        <dbReference type="ChEBI" id="CHEBI:30616"/>
    </ligand>
</feature>
<feature type="binding site" evidence="13">
    <location>
        <begin position="7"/>
        <end position="10"/>
    </location>
    <ligand>
        <name>ATP</name>
        <dbReference type="ChEBI" id="CHEBI:30616"/>
    </ligand>
</feature>
<evidence type="ECO:0000256" key="11">
    <source>
        <dbReference type="ARBA" id="ARBA00023154"/>
    </source>
</evidence>
<dbReference type="InterPro" id="IPR001048">
    <property type="entry name" value="Asp/Glu/Uridylate_kinase"/>
</dbReference>
<dbReference type="AlphaFoldDB" id="A0AAQ3LGN2"/>
<evidence type="ECO:0000256" key="15">
    <source>
        <dbReference type="RuleBase" id="RU004249"/>
    </source>
</evidence>
<dbReference type="FunFam" id="3.30.2130.10:FF:000001">
    <property type="entry name" value="Bifunctional aspartokinase/homoserine dehydrogenase"/>
    <property type="match status" value="1"/>
</dbReference>
<dbReference type="InterPro" id="IPR054352">
    <property type="entry name" value="ACT_Aspartokinase"/>
</dbReference>
<dbReference type="Pfam" id="PF00696">
    <property type="entry name" value="AA_kinase"/>
    <property type="match status" value="1"/>
</dbReference>
<dbReference type="PIRSF" id="PIRSF000726">
    <property type="entry name" value="Asp_kin"/>
    <property type="match status" value="1"/>
</dbReference>
<feature type="domain" description="ACT" evidence="16">
    <location>
        <begin position="264"/>
        <end position="347"/>
    </location>
</feature>
<evidence type="ECO:0000256" key="7">
    <source>
        <dbReference type="ARBA" id="ARBA00022737"/>
    </source>
</evidence>
<keyword evidence="5 15" id="KW-0028">Amino-acid biosynthesis</keyword>
<dbReference type="PROSITE" id="PS00324">
    <property type="entry name" value="ASPARTOKINASE"/>
    <property type="match status" value="1"/>
</dbReference>
<dbReference type="GO" id="GO:0005524">
    <property type="term" value="F:ATP binding"/>
    <property type="evidence" value="ECO:0007669"/>
    <property type="project" value="UniProtKB-KW"/>
</dbReference>
<evidence type="ECO:0000256" key="12">
    <source>
        <dbReference type="ARBA" id="ARBA00047872"/>
    </source>
</evidence>
<dbReference type="InterPro" id="IPR041740">
    <property type="entry name" value="AKii-LysC-BS"/>
</dbReference>
<dbReference type="InterPro" id="IPR001341">
    <property type="entry name" value="Asp_kinase"/>
</dbReference>
<evidence type="ECO:0000256" key="8">
    <source>
        <dbReference type="ARBA" id="ARBA00022741"/>
    </source>
</evidence>
<dbReference type="GO" id="GO:0005829">
    <property type="term" value="C:cytosol"/>
    <property type="evidence" value="ECO:0007669"/>
    <property type="project" value="TreeGrafter"/>
</dbReference>
<dbReference type="EC" id="2.7.2.4" evidence="14"/>
<keyword evidence="6 14" id="KW-0808">Transferase</keyword>
<dbReference type="FunFam" id="3.40.1160.10:FF:000002">
    <property type="entry name" value="Aspartokinase"/>
    <property type="match status" value="1"/>
</dbReference>
<evidence type="ECO:0000256" key="5">
    <source>
        <dbReference type="ARBA" id="ARBA00022605"/>
    </source>
</evidence>
<dbReference type="GO" id="GO:0009090">
    <property type="term" value="P:homoserine biosynthetic process"/>
    <property type="evidence" value="ECO:0007669"/>
    <property type="project" value="TreeGrafter"/>
</dbReference>
<evidence type="ECO:0000259" key="16">
    <source>
        <dbReference type="PROSITE" id="PS51671"/>
    </source>
</evidence>
<dbReference type="InterPro" id="IPR002912">
    <property type="entry name" value="ACT_dom"/>
</dbReference>
<dbReference type="EMBL" id="CP136920">
    <property type="protein sequence ID" value="WOO41794.1"/>
    <property type="molecule type" value="Genomic_DNA"/>
</dbReference>
<keyword evidence="11" id="KW-0457">Lysine biosynthesis</keyword>
<organism evidence="17 18">
    <name type="scientific">Rubellicoccus peritrichatus</name>
    <dbReference type="NCBI Taxonomy" id="3080537"/>
    <lineage>
        <taxon>Bacteria</taxon>
        <taxon>Pseudomonadati</taxon>
        <taxon>Verrucomicrobiota</taxon>
        <taxon>Opitutia</taxon>
        <taxon>Puniceicoccales</taxon>
        <taxon>Cerasicoccaceae</taxon>
        <taxon>Rubellicoccus</taxon>
    </lineage>
</organism>
<dbReference type="PANTHER" id="PTHR21499">
    <property type="entry name" value="ASPARTATE KINASE"/>
    <property type="match status" value="1"/>
</dbReference>
<dbReference type="Proteomes" id="UP001304300">
    <property type="component" value="Chromosome"/>
</dbReference>
<dbReference type="NCBIfam" id="NF005154">
    <property type="entry name" value="PRK06635.1-2"/>
    <property type="match status" value="1"/>
</dbReference>
<keyword evidence="18" id="KW-1185">Reference proteome</keyword>
<evidence type="ECO:0000256" key="13">
    <source>
        <dbReference type="PIRSR" id="PIRSR000726-1"/>
    </source>
</evidence>
<dbReference type="GO" id="GO:0004072">
    <property type="term" value="F:aspartate kinase activity"/>
    <property type="evidence" value="ECO:0007669"/>
    <property type="project" value="UniProtKB-EC"/>
</dbReference>
<feature type="binding site" evidence="13">
    <location>
        <position position="74"/>
    </location>
    <ligand>
        <name>substrate</name>
    </ligand>
</feature>
<name>A0AAQ3LGN2_9BACT</name>
<comment type="pathway">
    <text evidence="3 15">Amino-acid biosynthesis; L-threonine biosynthesis; L-threonine from L-aspartate: step 1/5.</text>
</comment>
<proteinExistence type="inferred from homology"/>
<evidence type="ECO:0000256" key="3">
    <source>
        <dbReference type="ARBA" id="ARBA00005139"/>
    </source>
</evidence>
<dbReference type="InterPro" id="IPR045865">
    <property type="entry name" value="ACT-like_dom_sf"/>
</dbReference>
<dbReference type="GO" id="GO:0009089">
    <property type="term" value="P:lysine biosynthetic process via diaminopimelate"/>
    <property type="evidence" value="ECO:0007669"/>
    <property type="project" value="InterPro"/>
</dbReference>
<dbReference type="PANTHER" id="PTHR21499:SF3">
    <property type="entry name" value="ASPARTOKINASE"/>
    <property type="match status" value="1"/>
</dbReference>
<dbReference type="PROSITE" id="PS51671">
    <property type="entry name" value="ACT"/>
    <property type="match status" value="1"/>
</dbReference>
<keyword evidence="10 13" id="KW-0067">ATP-binding</keyword>
<evidence type="ECO:0000313" key="18">
    <source>
        <dbReference type="Proteomes" id="UP001304300"/>
    </source>
</evidence>